<accession>A0ABQ7WCW9</accession>
<reference evidence="3 4" key="1">
    <citation type="journal article" date="2021" name="bioRxiv">
        <title>Chromosome-scale and haplotype-resolved genome assembly of a tetraploid potato cultivar.</title>
        <authorList>
            <person name="Sun H."/>
            <person name="Jiao W.-B."/>
            <person name="Krause K."/>
            <person name="Campoy J.A."/>
            <person name="Goel M."/>
            <person name="Folz-Donahue K."/>
            <person name="Kukat C."/>
            <person name="Huettel B."/>
            <person name="Schneeberger K."/>
        </authorList>
    </citation>
    <scope>NUCLEOTIDE SEQUENCE [LARGE SCALE GENOMIC DNA]</scope>
    <source>
        <strain evidence="3">SolTubOtavaFocal</strain>
        <tissue evidence="3">Leaves</tissue>
    </source>
</reference>
<protein>
    <recommendedName>
        <fullName evidence="2">SFR19-like C-terminal domain-containing protein</fullName>
    </recommendedName>
</protein>
<dbReference type="PANTHER" id="PTHR36886:SF10">
    <property type="entry name" value="PROTEIN FRIGIDA-ESSENTIAL 1-LIKE"/>
    <property type="match status" value="1"/>
</dbReference>
<dbReference type="Proteomes" id="UP000826656">
    <property type="component" value="Unassembled WGS sequence"/>
</dbReference>
<feature type="region of interest" description="Disordered" evidence="1">
    <location>
        <begin position="559"/>
        <end position="594"/>
    </location>
</feature>
<feature type="compositionally biased region" description="Basic and acidic residues" evidence="1">
    <location>
        <begin position="148"/>
        <end position="169"/>
    </location>
</feature>
<organism evidence="3 4">
    <name type="scientific">Solanum tuberosum</name>
    <name type="common">Potato</name>
    <dbReference type="NCBI Taxonomy" id="4113"/>
    <lineage>
        <taxon>Eukaryota</taxon>
        <taxon>Viridiplantae</taxon>
        <taxon>Streptophyta</taxon>
        <taxon>Embryophyta</taxon>
        <taxon>Tracheophyta</taxon>
        <taxon>Spermatophyta</taxon>
        <taxon>Magnoliopsida</taxon>
        <taxon>eudicotyledons</taxon>
        <taxon>Gunneridae</taxon>
        <taxon>Pentapetalae</taxon>
        <taxon>asterids</taxon>
        <taxon>lamiids</taxon>
        <taxon>Solanales</taxon>
        <taxon>Solanaceae</taxon>
        <taxon>Solanoideae</taxon>
        <taxon>Solaneae</taxon>
        <taxon>Solanum</taxon>
    </lineage>
</organism>
<dbReference type="EMBL" id="JAIVGD010000002">
    <property type="protein sequence ID" value="KAH0778415.1"/>
    <property type="molecule type" value="Genomic_DNA"/>
</dbReference>
<dbReference type="InterPro" id="IPR057031">
    <property type="entry name" value="SFR19-like_C"/>
</dbReference>
<comment type="caution">
    <text evidence="3">The sequence shown here is derived from an EMBL/GenBank/DDBJ whole genome shotgun (WGS) entry which is preliminary data.</text>
</comment>
<feature type="compositionally biased region" description="Acidic residues" evidence="1">
    <location>
        <begin position="125"/>
        <end position="140"/>
    </location>
</feature>
<gene>
    <name evidence="3" type="ORF">KY290_004842</name>
</gene>
<proteinExistence type="predicted"/>
<keyword evidence="4" id="KW-1185">Reference proteome</keyword>
<evidence type="ECO:0000256" key="1">
    <source>
        <dbReference type="SAM" id="MobiDB-lite"/>
    </source>
</evidence>
<evidence type="ECO:0000313" key="3">
    <source>
        <dbReference type="EMBL" id="KAH0778415.1"/>
    </source>
</evidence>
<dbReference type="Pfam" id="PF23030">
    <property type="entry name" value="SCAF11-like_C"/>
    <property type="match status" value="1"/>
</dbReference>
<feature type="domain" description="SFR19-like C-terminal" evidence="2">
    <location>
        <begin position="618"/>
        <end position="680"/>
    </location>
</feature>
<dbReference type="InterPro" id="IPR052650">
    <property type="entry name" value="Zinc_finger_CCCH"/>
</dbReference>
<feature type="region of interest" description="Disordered" evidence="1">
    <location>
        <begin position="261"/>
        <end position="288"/>
    </location>
</feature>
<name>A0ABQ7WCW9_SOLTU</name>
<sequence>MDVNNLLDNPGESDICSEVQSLEEIVDTIGKGNVEDEVEDDTIPLEPVTRKETLIASRTLHNFMVQFEKTTPELLDAIRKGRRHPPPTPPRRYQIQRPSDTNTIMVTAADSLTNNSVPIHKFSVNEDEQYEKVEVEEENSEGSAPLDDGNHKKDGTRILEPLGLKDHLRSGSSTPKPVANPDTPMIEEGNDSCRISNSDERRGKNYSSLDGKRTVVLADLQALKCDSGETTHENQPFGQKVSAEFTEGGHHEVLQDLQQTSSRLDAEETWARSLTPPADSRGGNKRPADRCEFYSRGSKYTTERPASYCFSDFASSEVQCGGYQRLNSENDLHMHKDEDWSSMPFRDSGRETFGYKSYLAGYGSSSPPLLEDNSLNKDSYCNGMHPSSSVLPSYKYLNTEVPSYASALDGTSYKRTHHMPDYHHLPFLNRSVDKWRSYLTSSSSNLDPVGDQKLLDRSRDCITRSMSLHNKSSALPGCGTESFSWTDLSGDTEHSCGYKTKVNFNDWETSAPFRPSTFLSQIIPPPESLYDPICDSIEQTITAEKDLSANERKTADRAIAHQENMNTSSKEEKHSRSVNPRGQKRNQSKLEKLGPSCEIDTDFRRDGSVNYESGVMKHFRAALVELVKELLKPTWHEGLLMRDAYKMIVKKAVDKIINSLTPDQVPDTTESINQYLSVSKTKVSKLIEGYLEKYGKS</sequence>
<evidence type="ECO:0000259" key="2">
    <source>
        <dbReference type="Pfam" id="PF23030"/>
    </source>
</evidence>
<dbReference type="PANTHER" id="PTHR36886">
    <property type="entry name" value="PROTEIN FRIGIDA-ESSENTIAL 1"/>
    <property type="match status" value="1"/>
</dbReference>
<feature type="region of interest" description="Disordered" evidence="1">
    <location>
        <begin position="123"/>
        <end position="207"/>
    </location>
</feature>
<evidence type="ECO:0000313" key="4">
    <source>
        <dbReference type="Proteomes" id="UP000826656"/>
    </source>
</evidence>